<keyword evidence="1" id="KW-0175">Coiled coil</keyword>
<reference evidence="3 4" key="1">
    <citation type="journal article" date="2016" name="Nat. Commun.">
        <title>Extremotolerant tardigrade genome and improved radiotolerance of human cultured cells by tardigrade-unique protein.</title>
        <authorList>
            <person name="Hashimoto T."/>
            <person name="Horikawa D.D."/>
            <person name="Saito Y."/>
            <person name="Kuwahara H."/>
            <person name="Kozuka-Hata H."/>
            <person name="Shin-I T."/>
            <person name="Minakuchi Y."/>
            <person name="Ohishi K."/>
            <person name="Motoyama A."/>
            <person name="Aizu T."/>
            <person name="Enomoto A."/>
            <person name="Kondo K."/>
            <person name="Tanaka S."/>
            <person name="Hara Y."/>
            <person name="Koshikawa S."/>
            <person name="Sagara H."/>
            <person name="Miura T."/>
            <person name="Yokobori S."/>
            <person name="Miyagawa K."/>
            <person name="Suzuki Y."/>
            <person name="Kubo T."/>
            <person name="Oyama M."/>
            <person name="Kohara Y."/>
            <person name="Fujiyama A."/>
            <person name="Arakawa K."/>
            <person name="Katayama T."/>
            <person name="Toyoda A."/>
            <person name="Kunieda T."/>
        </authorList>
    </citation>
    <scope>NUCLEOTIDE SEQUENCE [LARGE SCALE GENOMIC DNA]</scope>
    <source>
        <strain evidence="3 4">YOKOZUNA-1</strain>
    </source>
</reference>
<evidence type="ECO:0000313" key="4">
    <source>
        <dbReference type="Proteomes" id="UP000186922"/>
    </source>
</evidence>
<protein>
    <submittedName>
        <fullName evidence="3">Uncharacterized protein</fullName>
    </submittedName>
</protein>
<evidence type="ECO:0000256" key="2">
    <source>
        <dbReference type="SAM" id="MobiDB-lite"/>
    </source>
</evidence>
<feature type="region of interest" description="Disordered" evidence="2">
    <location>
        <begin position="607"/>
        <end position="722"/>
    </location>
</feature>
<name>A0A1D1VS34_RAMVA</name>
<feature type="compositionally biased region" description="Basic residues" evidence="2">
    <location>
        <begin position="667"/>
        <end position="677"/>
    </location>
</feature>
<accession>A0A1D1VS34</accession>
<dbReference type="Proteomes" id="UP000186922">
    <property type="component" value="Unassembled WGS sequence"/>
</dbReference>
<feature type="compositionally biased region" description="Polar residues" evidence="2">
    <location>
        <begin position="620"/>
        <end position="638"/>
    </location>
</feature>
<sequence>MSGISSPSSSSVNQLRFDLKRMREDKEFWQAMASSLEQDVQNLTKDLAKLEKQDDTRDAALGRRFEREILELREANEGQSREIRRLRGELSDHTNDAFLLEEKENAHRRYADLESELADSEARQKKMKGENDEMKLLMRNLQRERQDGLNHLKRELAELRAAETSSKHTIELLQRSVRERIAEVIQTENSKNEEIAKLLKDVEEKEDIIRAKEGPEIQLRLDFSRLEDEHMALRQRLEDLTASLQVEEDERARLESEVVRLETEAEQNEKARQTLQQSLDAQSKAALSTYEELTQISAQCQKKREELESTVLEIADLKDKVVAFEGEVVRLQAEIKQSLEAHHNLTKSHEEQSELLAKVHVELAKLVSVCQQNEQEMAAAEASIEELKGDKQRMQETYEKTVQAIQLEHSCMKAALARRDAERLQRDDQLKELEKALDMLKMEKNAEKELKENALLRVEAQEEEIAALKRELLLTHNSQDSTVGQQGATCRLSKWSSQPSEFGSTVLPQYASQTELASPSSRSESSFRGSRSQFSRLSTLHIPNLDEADVMASGSIPTRSLETQSSPTPRAPAVSNFERTRTVRYKFFQDSQFRYNQDTPTRARELANRNAQLPPHMKSSYPTEMTTSNWRHSTSSNQPKVVPETPPKTPPSSGTELIKKTSAVKGIFRRSIHKKRRKDGEKGLASTSNEGSPAPRHGPLKGKHKPAESFEILNSPKKKKKI</sequence>
<feature type="coiled-coil region" evidence="1">
    <location>
        <begin position="185"/>
        <end position="334"/>
    </location>
</feature>
<dbReference type="AlphaFoldDB" id="A0A1D1VS34"/>
<feature type="coiled-coil region" evidence="1">
    <location>
        <begin position="19"/>
        <end position="147"/>
    </location>
</feature>
<evidence type="ECO:0000256" key="1">
    <source>
        <dbReference type="SAM" id="Coils"/>
    </source>
</evidence>
<dbReference type="EMBL" id="BDGG01000009">
    <property type="protein sequence ID" value="GAV03666.1"/>
    <property type="molecule type" value="Genomic_DNA"/>
</dbReference>
<dbReference type="STRING" id="947166.A0A1D1VS34"/>
<dbReference type="PANTHER" id="PTHR23159">
    <property type="entry name" value="CENTROSOMAL PROTEIN 2"/>
    <property type="match status" value="1"/>
</dbReference>
<gene>
    <name evidence="3" type="primary">RvY_14060-1</name>
    <name evidence="3" type="synonym">RvY_14060.1</name>
    <name evidence="3" type="ORF">RvY_14060</name>
</gene>
<feature type="coiled-coil region" evidence="1">
    <location>
        <begin position="370"/>
        <end position="478"/>
    </location>
</feature>
<organism evidence="3 4">
    <name type="scientific">Ramazzottius varieornatus</name>
    <name type="common">Water bear</name>
    <name type="synonym">Tardigrade</name>
    <dbReference type="NCBI Taxonomy" id="947166"/>
    <lineage>
        <taxon>Eukaryota</taxon>
        <taxon>Metazoa</taxon>
        <taxon>Ecdysozoa</taxon>
        <taxon>Tardigrada</taxon>
        <taxon>Eutardigrada</taxon>
        <taxon>Parachela</taxon>
        <taxon>Hypsibioidea</taxon>
        <taxon>Ramazzottiidae</taxon>
        <taxon>Ramazzottius</taxon>
    </lineage>
</organism>
<comment type="caution">
    <text evidence="3">The sequence shown here is derived from an EMBL/GenBank/DDBJ whole genome shotgun (WGS) entry which is preliminary data.</text>
</comment>
<feature type="compositionally biased region" description="Low complexity" evidence="2">
    <location>
        <begin position="518"/>
        <end position="533"/>
    </location>
</feature>
<dbReference type="PANTHER" id="PTHR23159:SF31">
    <property type="entry name" value="CENTROSOME-ASSOCIATED PROTEIN CEP250 ISOFORM X1"/>
    <property type="match status" value="1"/>
</dbReference>
<keyword evidence="4" id="KW-1185">Reference proteome</keyword>
<feature type="region of interest" description="Disordered" evidence="2">
    <location>
        <begin position="513"/>
        <end position="533"/>
    </location>
</feature>
<proteinExistence type="predicted"/>
<evidence type="ECO:0000313" key="3">
    <source>
        <dbReference type="EMBL" id="GAV03666.1"/>
    </source>
</evidence>